<dbReference type="SUPFAM" id="SSF56784">
    <property type="entry name" value="HAD-like"/>
    <property type="match status" value="1"/>
</dbReference>
<sequence length="210" mass="24073">MGVQIQQLKENLKKNGLRGLALDIDDTLSETNAHWYDHMVKFSGPKDLTKEKLLKSGKWIENIPEWQTEKAQEHMKATLHSNDFNEAIPLIHGADEAVRAIDRLIPIVAYITARPATVIEGTLNWLKKHGFPEAELITRPEDIKLEEFNVNKNKWKAQILAELYPEVIGIVDDNMGLTRELEALDYKGTVYLYRKETNEFEGHKQVVVCP</sequence>
<comment type="caution">
    <text evidence="1">The sequence shown here is derived from an EMBL/GenBank/DDBJ whole genome shotgun (WGS) entry which is preliminary data.</text>
</comment>
<evidence type="ECO:0000313" key="1">
    <source>
        <dbReference type="EMBL" id="KKU22506.1"/>
    </source>
</evidence>
<dbReference type="Gene3D" id="3.40.50.1000">
    <property type="entry name" value="HAD superfamily/HAD-like"/>
    <property type="match status" value="1"/>
</dbReference>
<dbReference type="Proteomes" id="UP000034107">
    <property type="component" value="Unassembled WGS sequence"/>
</dbReference>
<dbReference type="EMBL" id="LCLS01000001">
    <property type="protein sequence ID" value="KKU22506.1"/>
    <property type="molecule type" value="Genomic_DNA"/>
</dbReference>
<dbReference type="AlphaFoldDB" id="A0A0G1NQ06"/>
<organism evidence="1 2">
    <name type="scientific">Candidatus Nomurabacteria bacterium GW2011_GWA1_46_11</name>
    <dbReference type="NCBI Taxonomy" id="1618732"/>
    <lineage>
        <taxon>Bacteria</taxon>
        <taxon>Candidatus Nomuraibacteriota</taxon>
    </lineage>
</organism>
<proteinExistence type="predicted"/>
<gene>
    <name evidence="1" type="ORF">UX31_C0001G0024</name>
</gene>
<dbReference type="InterPro" id="IPR023214">
    <property type="entry name" value="HAD_sf"/>
</dbReference>
<accession>A0A0G1NQ06</accession>
<dbReference type="InterPro" id="IPR036412">
    <property type="entry name" value="HAD-like_sf"/>
</dbReference>
<protein>
    <submittedName>
        <fullName evidence="1">Uncharacterized protein</fullName>
    </submittedName>
</protein>
<reference evidence="1 2" key="1">
    <citation type="journal article" date="2015" name="Nature">
        <title>rRNA introns, odd ribosomes, and small enigmatic genomes across a large radiation of phyla.</title>
        <authorList>
            <person name="Brown C.T."/>
            <person name="Hug L.A."/>
            <person name="Thomas B.C."/>
            <person name="Sharon I."/>
            <person name="Castelle C.J."/>
            <person name="Singh A."/>
            <person name="Wilkins M.J."/>
            <person name="Williams K.H."/>
            <person name="Banfield J.F."/>
        </authorList>
    </citation>
    <scope>NUCLEOTIDE SEQUENCE [LARGE SCALE GENOMIC DNA]</scope>
</reference>
<name>A0A0G1NQ06_9BACT</name>
<evidence type="ECO:0000313" key="2">
    <source>
        <dbReference type="Proteomes" id="UP000034107"/>
    </source>
</evidence>